<feature type="domain" description="DUF234" evidence="2">
    <location>
        <begin position="317"/>
        <end position="402"/>
    </location>
</feature>
<feature type="domain" description="ATPase" evidence="1">
    <location>
        <begin position="3"/>
        <end position="209"/>
    </location>
</feature>
<organism evidence="3 4">
    <name type="scientific">Prevotella herbatica</name>
    <dbReference type="NCBI Taxonomy" id="2801997"/>
    <lineage>
        <taxon>Bacteria</taxon>
        <taxon>Pseudomonadati</taxon>
        <taxon>Bacteroidota</taxon>
        <taxon>Bacteroidia</taxon>
        <taxon>Bacteroidales</taxon>
        <taxon>Prevotellaceae</taxon>
        <taxon>Prevotella</taxon>
    </lineage>
</organism>
<dbReference type="Gene3D" id="3.40.50.300">
    <property type="entry name" value="P-loop containing nucleotide triphosphate hydrolases"/>
    <property type="match status" value="1"/>
</dbReference>
<gene>
    <name evidence="3" type="ORF">prwr041_17340</name>
</gene>
<dbReference type="InterPro" id="IPR027417">
    <property type="entry name" value="P-loop_NTPase"/>
</dbReference>
<evidence type="ECO:0000259" key="2">
    <source>
        <dbReference type="Pfam" id="PF03008"/>
    </source>
</evidence>
<proteinExistence type="predicted"/>
<evidence type="ECO:0000313" key="4">
    <source>
        <dbReference type="Proteomes" id="UP001319045"/>
    </source>
</evidence>
<evidence type="ECO:0000259" key="1">
    <source>
        <dbReference type="Pfam" id="PF01637"/>
    </source>
</evidence>
<sequence length="439" mass="51545">MKFFDRKREIKKLREIRELSHNVAQFTVVTGRRRIGKTSLMLKAYTDEPVLYFFVSRKAESELCVDFANEIEEKLNIPILGGTDRFSLIFEYIMKLSKTRSFTLIIDEFQEFLRVNKSVFSEMQRIWDLNKQNSKINLLVCGSVNSLMNKLFKDSHEPLYGRQTVTLKVEPFPPSVLKEILNEYNPSYTKEDLLSLYLYTGGVAKYIELLIDSGATSYSKMIDRIIDNDSPFITEGKNMLIEEFGKDYGIYFSILTLIAQGHNTRGDIEGILKSEIGGYLTKLEKDYNLIIKNQPLFEKSSNKNVHYAIEDNFLRFWFRFIYKYNYMIEVGAFKKLREIVKRDYESYSGKILEGYFRRMMIESENYTRIGNWRDRKGENEIDIIASDDLCKKVEFIEVKRQKSDIDLSILRSKAASFFKTVGEYKKYEISYKGLAMDDM</sequence>
<dbReference type="SUPFAM" id="SSF52540">
    <property type="entry name" value="P-loop containing nucleoside triphosphate hydrolases"/>
    <property type="match status" value="1"/>
</dbReference>
<dbReference type="InterPro" id="IPR004256">
    <property type="entry name" value="DUF234"/>
</dbReference>
<dbReference type="Pfam" id="PF01637">
    <property type="entry name" value="ATPase_2"/>
    <property type="match status" value="1"/>
</dbReference>
<name>A0ABM7NZ94_9BACT</name>
<reference evidence="3 4" key="1">
    <citation type="journal article" date="2022" name="Int. J. Syst. Evol. Microbiol.">
        <title>Prevotella herbatica sp. nov., a plant polysaccharide-decomposing anaerobic bacterium isolated from a methanogenic reactor.</title>
        <authorList>
            <person name="Uek A."/>
            <person name="Tonouchi A."/>
            <person name="Kaku N."/>
            <person name="Ueki K."/>
        </authorList>
    </citation>
    <scope>NUCLEOTIDE SEQUENCE [LARGE SCALE GENOMIC DNA]</scope>
    <source>
        <strain evidence="3 4">WR041</strain>
    </source>
</reference>
<dbReference type="Proteomes" id="UP001319045">
    <property type="component" value="Chromosome"/>
</dbReference>
<dbReference type="EMBL" id="AP024484">
    <property type="protein sequence ID" value="BCS85841.1"/>
    <property type="molecule type" value="Genomic_DNA"/>
</dbReference>
<dbReference type="RefSeq" id="WP_207153461.1">
    <property type="nucleotide sequence ID" value="NZ_AP024484.1"/>
</dbReference>
<dbReference type="PANTHER" id="PTHR34704">
    <property type="entry name" value="ATPASE"/>
    <property type="match status" value="1"/>
</dbReference>
<dbReference type="Pfam" id="PF03008">
    <property type="entry name" value="DUF234"/>
    <property type="match status" value="1"/>
</dbReference>
<dbReference type="InterPro" id="IPR011579">
    <property type="entry name" value="ATPase_dom"/>
</dbReference>
<keyword evidence="4" id="KW-1185">Reference proteome</keyword>
<protein>
    <submittedName>
        <fullName evidence="3">ATPase</fullName>
    </submittedName>
</protein>
<accession>A0ABM7NZ94</accession>
<evidence type="ECO:0000313" key="3">
    <source>
        <dbReference type="EMBL" id="BCS85841.1"/>
    </source>
</evidence>
<dbReference type="PANTHER" id="PTHR34704:SF1">
    <property type="entry name" value="ATPASE"/>
    <property type="match status" value="1"/>
</dbReference>